<dbReference type="GO" id="GO:0016879">
    <property type="term" value="F:ligase activity, forming carbon-nitrogen bonds"/>
    <property type="evidence" value="ECO:0007669"/>
    <property type="project" value="TreeGrafter"/>
</dbReference>
<dbReference type="PANTHER" id="PTHR21621:SF0">
    <property type="entry name" value="BETA-CITRYLGLUTAMATE SYNTHASE B-RELATED"/>
    <property type="match status" value="1"/>
</dbReference>
<sequence>MQIHFLLVRRVPPVQSPMLTEVFDHLRRRGHRVEHGIPEEMLQRPDALRAAHGLYVLKSHTELSLSLAGVLHHQGARLLNPYPNCMAVQNKIVASSLLREASIPVPDCWVTGDLRLLRPVVRERPLILKPYLGHRGRGLRIIRNEAELESLPPPETPMLAQELIEGSGEDLKVYVVGQSVFAVRKPFSPTSFTVSGHPVPAAPQVQAIARRCGAALGLGLYGVDMVERDGRAWVVDVNTFPGYKGVPDVAALIADYIEGYATGRVWLPTVGQRRPAAA</sequence>
<dbReference type="Pfam" id="PF02655">
    <property type="entry name" value="ATP-grasp_3"/>
    <property type="match status" value="1"/>
</dbReference>
<evidence type="ECO:0000313" key="3">
    <source>
        <dbReference type="EMBL" id="TMQ70276.1"/>
    </source>
</evidence>
<proteinExistence type="predicted"/>
<feature type="domain" description="ATP-grasp" evidence="2">
    <location>
        <begin position="95"/>
        <end position="271"/>
    </location>
</feature>
<dbReference type="PANTHER" id="PTHR21621">
    <property type="entry name" value="RIBOSOMAL PROTEIN S6 MODIFICATION PROTEIN"/>
    <property type="match status" value="1"/>
</dbReference>
<evidence type="ECO:0000259" key="2">
    <source>
        <dbReference type="PROSITE" id="PS50975"/>
    </source>
</evidence>
<dbReference type="InterPro" id="IPR011761">
    <property type="entry name" value="ATP-grasp"/>
</dbReference>
<dbReference type="GO" id="GO:0046872">
    <property type="term" value="F:metal ion binding"/>
    <property type="evidence" value="ECO:0007669"/>
    <property type="project" value="InterPro"/>
</dbReference>
<dbReference type="InterPro" id="IPR003806">
    <property type="entry name" value="ATP-grasp_PylC-type"/>
</dbReference>
<protein>
    <submittedName>
        <fullName evidence="3">ATP-grasp domain-containing protein</fullName>
    </submittedName>
</protein>
<dbReference type="Gene3D" id="3.30.470.20">
    <property type="entry name" value="ATP-grasp fold, B domain"/>
    <property type="match status" value="2"/>
</dbReference>
<dbReference type="GO" id="GO:0005524">
    <property type="term" value="F:ATP binding"/>
    <property type="evidence" value="ECO:0007669"/>
    <property type="project" value="UniProtKB-UniRule"/>
</dbReference>
<dbReference type="AlphaFoldDB" id="A0A538U2Z8"/>
<dbReference type="GO" id="GO:0005737">
    <property type="term" value="C:cytoplasm"/>
    <property type="evidence" value="ECO:0007669"/>
    <property type="project" value="TreeGrafter"/>
</dbReference>
<dbReference type="PROSITE" id="PS50975">
    <property type="entry name" value="ATP_GRASP"/>
    <property type="match status" value="1"/>
</dbReference>
<dbReference type="EMBL" id="VBPB01000238">
    <property type="protein sequence ID" value="TMQ70276.1"/>
    <property type="molecule type" value="Genomic_DNA"/>
</dbReference>
<gene>
    <name evidence="3" type="ORF">E6K81_13005</name>
</gene>
<reference evidence="3 4" key="1">
    <citation type="journal article" date="2019" name="Nat. Microbiol.">
        <title>Mediterranean grassland soil C-N compound turnover is dependent on rainfall and depth, and is mediated by genomically divergent microorganisms.</title>
        <authorList>
            <person name="Diamond S."/>
            <person name="Andeer P.F."/>
            <person name="Li Z."/>
            <person name="Crits-Christoph A."/>
            <person name="Burstein D."/>
            <person name="Anantharaman K."/>
            <person name="Lane K.R."/>
            <person name="Thomas B.C."/>
            <person name="Pan C."/>
            <person name="Northen T.R."/>
            <person name="Banfield J.F."/>
        </authorList>
    </citation>
    <scope>NUCLEOTIDE SEQUENCE [LARGE SCALE GENOMIC DNA]</scope>
    <source>
        <strain evidence="3">WS_11</strain>
    </source>
</reference>
<dbReference type="SUPFAM" id="SSF56059">
    <property type="entry name" value="Glutathione synthetase ATP-binding domain-like"/>
    <property type="match status" value="1"/>
</dbReference>
<organism evidence="3 4">
    <name type="scientific">Eiseniibacteriota bacterium</name>
    <dbReference type="NCBI Taxonomy" id="2212470"/>
    <lineage>
        <taxon>Bacteria</taxon>
        <taxon>Candidatus Eiseniibacteriota</taxon>
    </lineage>
</organism>
<evidence type="ECO:0000256" key="1">
    <source>
        <dbReference type="PROSITE-ProRule" id="PRU00409"/>
    </source>
</evidence>
<keyword evidence="1" id="KW-0547">Nucleotide-binding</keyword>
<comment type="caution">
    <text evidence="3">The sequence shown here is derived from an EMBL/GenBank/DDBJ whole genome shotgun (WGS) entry which is preliminary data.</text>
</comment>
<dbReference type="Proteomes" id="UP000319771">
    <property type="component" value="Unassembled WGS sequence"/>
</dbReference>
<evidence type="ECO:0000313" key="4">
    <source>
        <dbReference type="Proteomes" id="UP000319771"/>
    </source>
</evidence>
<name>A0A538U2Z8_UNCEI</name>
<keyword evidence="1" id="KW-0067">ATP-binding</keyword>
<accession>A0A538U2Z8</accession>